<dbReference type="EMBL" id="NMUH01000116">
    <property type="protein sequence ID" value="MQL72010.1"/>
    <property type="molecule type" value="Genomic_DNA"/>
</dbReference>
<organism evidence="1 2">
    <name type="scientific">Colocasia esculenta</name>
    <name type="common">Wild taro</name>
    <name type="synonym">Arum esculentum</name>
    <dbReference type="NCBI Taxonomy" id="4460"/>
    <lineage>
        <taxon>Eukaryota</taxon>
        <taxon>Viridiplantae</taxon>
        <taxon>Streptophyta</taxon>
        <taxon>Embryophyta</taxon>
        <taxon>Tracheophyta</taxon>
        <taxon>Spermatophyta</taxon>
        <taxon>Magnoliopsida</taxon>
        <taxon>Liliopsida</taxon>
        <taxon>Araceae</taxon>
        <taxon>Aroideae</taxon>
        <taxon>Colocasieae</taxon>
        <taxon>Colocasia</taxon>
    </lineage>
</organism>
<comment type="caution">
    <text evidence="1">The sequence shown here is derived from an EMBL/GenBank/DDBJ whole genome shotgun (WGS) entry which is preliminary data.</text>
</comment>
<name>A0A843TRC7_COLES</name>
<sequence length="179" mass="20086">MPLTLSQRPETAAKFLWTEHSISHFFKRTLRSSSSHERDPACNDMGNSWASTIAASSGHLGSGSVMRFSWIHMSNNSLVCSLVGVSPLPPAFPRAAEKSTYDWYHTQEVWRLHHWGEIVGPSPLPLHQKLELVVKAVAKSLRRKRKAPRQRCGRHEGLRTGFYPCGGLGCQPRCHYATP</sequence>
<gene>
    <name evidence="1" type="ORF">Taro_004338</name>
</gene>
<dbReference type="Proteomes" id="UP000652761">
    <property type="component" value="Unassembled WGS sequence"/>
</dbReference>
<proteinExistence type="predicted"/>
<accession>A0A843TRC7</accession>
<evidence type="ECO:0000313" key="2">
    <source>
        <dbReference type="Proteomes" id="UP000652761"/>
    </source>
</evidence>
<protein>
    <submittedName>
        <fullName evidence="1">Uncharacterized protein</fullName>
    </submittedName>
</protein>
<keyword evidence="2" id="KW-1185">Reference proteome</keyword>
<dbReference type="AlphaFoldDB" id="A0A843TRC7"/>
<evidence type="ECO:0000313" key="1">
    <source>
        <dbReference type="EMBL" id="MQL72010.1"/>
    </source>
</evidence>
<reference evidence="1" key="1">
    <citation type="submission" date="2017-07" db="EMBL/GenBank/DDBJ databases">
        <title>Taro Niue Genome Assembly and Annotation.</title>
        <authorList>
            <person name="Atibalentja N."/>
            <person name="Keating K."/>
            <person name="Fields C.J."/>
        </authorList>
    </citation>
    <scope>NUCLEOTIDE SEQUENCE</scope>
    <source>
        <strain evidence="1">Niue_2</strain>
        <tissue evidence="1">Leaf</tissue>
    </source>
</reference>